<keyword evidence="7" id="KW-1185">Reference proteome</keyword>
<dbReference type="GO" id="GO:0030897">
    <property type="term" value="C:HOPS complex"/>
    <property type="evidence" value="ECO:0007669"/>
    <property type="project" value="TreeGrafter"/>
</dbReference>
<feature type="region of interest" description="Disordered" evidence="4">
    <location>
        <begin position="1"/>
        <end position="90"/>
    </location>
</feature>
<dbReference type="OrthoDB" id="244107at2759"/>
<dbReference type="SUPFAM" id="SSF50978">
    <property type="entry name" value="WD40 repeat-like"/>
    <property type="match status" value="1"/>
</dbReference>
<dbReference type="InterPro" id="IPR036322">
    <property type="entry name" value="WD40_repeat_dom_sf"/>
</dbReference>
<evidence type="ECO:0000256" key="2">
    <source>
        <dbReference type="ARBA" id="ARBA00022927"/>
    </source>
</evidence>
<dbReference type="GO" id="GO:0006623">
    <property type="term" value="P:protein targeting to vacuole"/>
    <property type="evidence" value="ECO:0007669"/>
    <property type="project" value="InterPro"/>
</dbReference>
<dbReference type="InterPro" id="IPR015943">
    <property type="entry name" value="WD40/YVTN_repeat-like_dom_sf"/>
</dbReference>
<dbReference type="PANTHER" id="PTHR12616">
    <property type="entry name" value="VACUOLAR PROTEIN SORTING VPS41"/>
    <property type="match status" value="1"/>
</dbReference>
<dbReference type="InterPro" id="IPR000547">
    <property type="entry name" value="Clathrin_H-chain/VPS_repeat"/>
</dbReference>
<organism evidence="6 7">
    <name type="scientific">Pichia membranifaciens</name>
    <dbReference type="NCBI Taxonomy" id="4926"/>
    <lineage>
        <taxon>Eukaryota</taxon>
        <taxon>Fungi</taxon>
        <taxon>Dikarya</taxon>
        <taxon>Ascomycota</taxon>
        <taxon>Saccharomycotina</taxon>
        <taxon>Pichiomycetes</taxon>
        <taxon>Pichiales</taxon>
        <taxon>Pichiaceae</taxon>
        <taxon>Pichia</taxon>
    </lineage>
</organism>
<dbReference type="InterPro" id="IPR016024">
    <property type="entry name" value="ARM-type_fold"/>
</dbReference>
<gene>
    <name evidence="6" type="ORF">PMKS-003320</name>
</gene>
<evidence type="ECO:0000259" key="5">
    <source>
        <dbReference type="Pfam" id="PF23411"/>
    </source>
</evidence>
<dbReference type="SUPFAM" id="SSF48371">
    <property type="entry name" value="ARM repeat"/>
    <property type="match status" value="1"/>
</dbReference>
<dbReference type="Gene3D" id="1.25.40.10">
    <property type="entry name" value="Tetratricopeptide repeat domain"/>
    <property type="match status" value="1"/>
</dbReference>
<dbReference type="GO" id="GO:0005770">
    <property type="term" value="C:late endosome"/>
    <property type="evidence" value="ECO:0007669"/>
    <property type="project" value="TreeGrafter"/>
</dbReference>
<dbReference type="GO" id="GO:0016236">
    <property type="term" value="P:macroautophagy"/>
    <property type="evidence" value="ECO:0007669"/>
    <property type="project" value="TreeGrafter"/>
</dbReference>
<dbReference type="Proteomes" id="UP000186136">
    <property type="component" value="Unassembled WGS sequence"/>
</dbReference>
<dbReference type="AlphaFoldDB" id="A0A1Q2YJW7"/>
<dbReference type="SMART" id="SM00299">
    <property type="entry name" value="CLH"/>
    <property type="match status" value="1"/>
</dbReference>
<dbReference type="Pfam" id="PF23411">
    <property type="entry name" value="Beta-prop_Vps41"/>
    <property type="match status" value="1"/>
</dbReference>
<keyword evidence="1" id="KW-0813">Transport</keyword>
<dbReference type="InterPro" id="IPR011990">
    <property type="entry name" value="TPR-like_helical_dom_sf"/>
</dbReference>
<feature type="compositionally biased region" description="Acidic residues" evidence="4">
    <location>
        <begin position="80"/>
        <end position="89"/>
    </location>
</feature>
<feature type="repeat" description="CHCR" evidence="3">
    <location>
        <begin position="718"/>
        <end position="861"/>
    </location>
</feature>
<evidence type="ECO:0000313" key="7">
    <source>
        <dbReference type="Proteomes" id="UP000186136"/>
    </source>
</evidence>
<proteinExistence type="predicted"/>
<sequence>MPEEQIGDDNGPMNDHAYNDEVADTTMESIEEIKDKTNNRSRVQPESHLEDDVTANPDKEIVDTDVEETDDGDTTKTEGTEETEGENEEPPILKYKRLTQLPPRFFHKDPVSTCFIHQKLFIFATHSGIVLLCKPDFTPIKIFKAHTASILSADYDGEYFATCSMDGTVILGLVHDDPASGLVINDSEMVKYNFKRPIHAVALSKPYSKTKSFFCGGTSGDLLHCSKNWLGQRVDTVIDKDGECVTMIKSENDLLVWCNSKGITVGQVSTRNELLHIKVPIGMSRPELYWPKIQFVDMDRILIGWVDHAWYLKIFNESTKKNDRGGEVSSGFHRGGHSTSNVLSTAASSFKLHYDEKRVEIIYHEKLSDCLIAGISEFNNDLMVLNYLPKIGKNQYFPPELKILDGVTFDELSVDELVLKRYQGLGMNDYQLLEYSVEGTEESKAEMKWFLVCANDAIIIEEFSLHDKLTWYLSKRRYFDAWVLSGLWLDRLEKLKIGKKQLEVYFKDKNWNAASEFIQKVLNIDAGDEFENDEEKMTYIDTVVEEWNSFLKIFKEDGVLSKYPDMLPVQKFESDKQIADEYYELLLHNFLKNRDYDKLIHYLEQWDHRLFDLQDIQLHINEVLLDYEDKDEDEVRGLRKIYIANSLELDEPELCVKQLIILKDKNLMEFLDEYHLIGKYLQMLPQIILIGVDRKLLGNNELDRLEQETPLFTNVQILVENSHEVVPWDIIGVFEKSDLEIVNYIYLKELGKMDKLLIKDFEDEMIRMYAKFNRGELKGFLKDHKKYSIDDAIKVCEEYECNEELVYLLSKIGENRKALTLIIDKMEDPSKAITFVQSVNEKELWDYLLDYSMSRSKFVKELLLSVGMLVDPIPVVSRIPLGVEIPDLQKAIVNITKNMSLDREIYEIILGIISGEYMEKSLRLRGIRTKGSMMSEAEVAMMRKDIDSCYVKISKEGGGLVKEEDVIGERWRGDRGNKVAHKSYLKFKIGGS</sequence>
<dbReference type="GO" id="GO:0034058">
    <property type="term" value="P:endosomal vesicle fusion"/>
    <property type="evidence" value="ECO:0007669"/>
    <property type="project" value="TreeGrafter"/>
</dbReference>
<evidence type="ECO:0000256" key="4">
    <source>
        <dbReference type="SAM" id="MobiDB-lite"/>
    </source>
</evidence>
<keyword evidence="2" id="KW-0653">Protein transport</keyword>
<name>A0A1Q2YJW7_9ASCO</name>
<dbReference type="Pfam" id="PF23556">
    <property type="entry name" value="TPR_Vps41"/>
    <property type="match status" value="1"/>
</dbReference>
<dbReference type="GO" id="GO:0098588">
    <property type="term" value="C:bounding membrane of organelle"/>
    <property type="evidence" value="ECO:0007669"/>
    <property type="project" value="UniProtKB-ARBA"/>
</dbReference>
<evidence type="ECO:0000313" key="6">
    <source>
        <dbReference type="EMBL" id="GAV29815.1"/>
    </source>
</evidence>
<dbReference type="PROSITE" id="PS50236">
    <property type="entry name" value="CHCR"/>
    <property type="match status" value="1"/>
</dbReference>
<dbReference type="Gene3D" id="2.130.10.10">
    <property type="entry name" value="YVTN repeat-like/Quinoprotein amine dehydrogenase"/>
    <property type="match status" value="1"/>
</dbReference>
<protein>
    <recommendedName>
        <fullName evidence="5">Vps41 beta-propeller domain-containing protein</fullName>
    </recommendedName>
</protein>
<reference evidence="6 7" key="1">
    <citation type="submission" date="2016-08" db="EMBL/GenBank/DDBJ databases">
        <title>Whole genome shotgun sequence of Pichia membranifaciens KS47-1.</title>
        <authorList>
            <person name="Konishi M."/>
            <person name="Ishida M."/>
            <person name="Arakawa T."/>
            <person name="Kato Y."/>
            <person name="Horiuchi J."/>
        </authorList>
    </citation>
    <scope>NUCLEOTIDE SEQUENCE [LARGE SCALE GENOMIC DNA]</scope>
    <source>
        <strain evidence="6 7">KS47-1</strain>
    </source>
</reference>
<accession>A0A1Q2YJW7</accession>
<dbReference type="EMBL" id="BDGI01000140">
    <property type="protein sequence ID" value="GAV29815.1"/>
    <property type="molecule type" value="Genomic_DNA"/>
</dbReference>
<evidence type="ECO:0000256" key="3">
    <source>
        <dbReference type="PROSITE-ProRule" id="PRU01006"/>
    </source>
</evidence>
<feature type="compositionally biased region" description="Basic and acidic residues" evidence="4">
    <location>
        <begin position="31"/>
        <end position="62"/>
    </location>
</feature>
<dbReference type="InterPro" id="IPR045111">
    <property type="entry name" value="Vps41/Vps8"/>
</dbReference>
<feature type="domain" description="Vps41 beta-propeller" evidence="5">
    <location>
        <begin position="93"/>
        <end position="462"/>
    </location>
</feature>
<dbReference type="InterPro" id="IPR057780">
    <property type="entry name" value="Beta-prop_Vps41"/>
</dbReference>
<evidence type="ECO:0000256" key="1">
    <source>
        <dbReference type="ARBA" id="ARBA00022448"/>
    </source>
</evidence>
<comment type="caution">
    <text evidence="6">The sequence shown here is derived from an EMBL/GenBank/DDBJ whole genome shotgun (WGS) entry which is preliminary data.</text>
</comment>
<feature type="compositionally biased region" description="Acidic residues" evidence="4">
    <location>
        <begin position="63"/>
        <end position="72"/>
    </location>
</feature>
<dbReference type="PANTHER" id="PTHR12616:SF1">
    <property type="entry name" value="VACUOLAR PROTEIN SORTING-ASSOCIATED PROTEIN 41 HOMOLOG"/>
    <property type="match status" value="1"/>
</dbReference>
<dbReference type="GO" id="GO:0009267">
    <property type="term" value="P:cellular response to starvation"/>
    <property type="evidence" value="ECO:0007669"/>
    <property type="project" value="TreeGrafter"/>
</dbReference>